<proteinExistence type="predicted"/>
<dbReference type="KEGG" id="mrr:Moror_8191"/>
<dbReference type="AlphaFoldDB" id="V2XNA0"/>
<organism evidence="1 2">
    <name type="scientific">Moniliophthora roreri (strain MCA 2997)</name>
    <name type="common">Cocoa frosty pod rot fungus</name>
    <name type="synonym">Crinipellis roreri</name>
    <dbReference type="NCBI Taxonomy" id="1381753"/>
    <lineage>
        <taxon>Eukaryota</taxon>
        <taxon>Fungi</taxon>
        <taxon>Dikarya</taxon>
        <taxon>Basidiomycota</taxon>
        <taxon>Agaricomycotina</taxon>
        <taxon>Agaricomycetes</taxon>
        <taxon>Agaricomycetidae</taxon>
        <taxon>Agaricales</taxon>
        <taxon>Marasmiineae</taxon>
        <taxon>Marasmiaceae</taxon>
        <taxon>Moniliophthora</taxon>
    </lineage>
</organism>
<accession>V2XNA0</accession>
<dbReference type="EMBL" id="AWSO01000143">
    <property type="protein sequence ID" value="ESK94326.1"/>
    <property type="molecule type" value="Genomic_DNA"/>
</dbReference>
<keyword evidence="2" id="KW-1185">Reference proteome</keyword>
<reference evidence="1 2" key="1">
    <citation type="journal article" date="2014" name="BMC Genomics">
        <title>Genome and secretome analysis of the hemibiotrophic fungal pathogen, Moniliophthora roreri, which causes frosty pod rot disease of cacao: mechanisms of the biotrophic and necrotrophic phases.</title>
        <authorList>
            <person name="Meinhardt L.W."/>
            <person name="Costa G.G.L."/>
            <person name="Thomazella D.P.T."/>
            <person name="Teixeira P.J.P.L."/>
            <person name="Carazzolle M.F."/>
            <person name="Schuster S.C."/>
            <person name="Carlson J.E."/>
            <person name="Guiltinan M.J."/>
            <person name="Mieczkowski P."/>
            <person name="Farmer A."/>
            <person name="Ramaraj T."/>
            <person name="Crozier J."/>
            <person name="Davis R.E."/>
            <person name="Shao J."/>
            <person name="Melnick R.L."/>
            <person name="Pereira G.A.G."/>
            <person name="Bailey B.A."/>
        </authorList>
    </citation>
    <scope>NUCLEOTIDE SEQUENCE [LARGE SCALE GENOMIC DNA]</scope>
    <source>
        <strain evidence="1 2">MCA 2997</strain>
    </source>
</reference>
<dbReference type="HOGENOM" id="CLU_2027305_0_0_1"/>
<name>V2XNA0_MONRO</name>
<gene>
    <name evidence="1" type="ORF">Moror_8191</name>
</gene>
<dbReference type="Proteomes" id="UP000017559">
    <property type="component" value="Unassembled WGS sequence"/>
</dbReference>
<evidence type="ECO:0000313" key="2">
    <source>
        <dbReference type="Proteomes" id="UP000017559"/>
    </source>
</evidence>
<protein>
    <submittedName>
        <fullName evidence="1">Uncharacterized protein</fullName>
    </submittedName>
</protein>
<sequence length="122" mass="14322">MAFLAGSRTLKSRWKFDYSVESNPGILKTEIIVEDSILHRASDIITTKRISDDNHLPYITAQLTSRQPQEHFLALEIFQPRFTSEFFLLFHPHRCVYRTEHIHNCHPLSIDSRPVNSYTPRQ</sequence>
<evidence type="ECO:0000313" key="1">
    <source>
        <dbReference type="EMBL" id="ESK94326.1"/>
    </source>
</evidence>
<comment type="caution">
    <text evidence="1">The sequence shown here is derived from an EMBL/GenBank/DDBJ whole genome shotgun (WGS) entry which is preliminary data.</text>
</comment>